<dbReference type="CDD" id="cd15535">
    <property type="entry name" value="PHD1_Rco1"/>
    <property type="match status" value="1"/>
</dbReference>
<evidence type="ECO:0000259" key="6">
    <source>
        <dbReference type="PROSITE" id="PS50016"/>
    </source>
</evidence>
<proteinExistence type="predicted"/>
<comment type="caution">
    <text evidence="7">The sequence shown here is derived from an EMBL/GenBank/DDBJ whole genome shotgun (WGS) entry which is preliminary data.</text>
</comment>
<keyword evidence="2 4" id="KW-0863">Zinc-finger</keyword>
<feature type="compositionally biased region" description="Low complexity" evidence="5">
    <location>
        <begin position="258"/>
        <end position="269"/>
    </location>
</feature>
<dbReference type="GO" id="GO:0008270">
    <property type="term" value="F:zinc ion binding"/>
    <property type="evidence" value="ECO:0007669"/>
    <property type="project" value="UniProtKB-KW"/>
</dbReference>
<evidence type="ECO:0000256" key="5">
    <source>
        <dbReference type="SAM" id="MobiDB-lite"/>
    </source>
</evidence>
<dbReference type="EMBL" id="JAWIZZ010000023">
    <property type="protein sequence ID" value="KAK5781975.1"/>
    <property type="molecule type" value="Genomic_DNA"/>
</dbReference>
<dbReference type="SMART" id="SM00249">
    <property type="entry name" value="PHD"/>
    <property type="match status" value="2"/>
</dbReference>
<evidence type="ECO:0000256" key="4">
    <source>
        <dbReference type="PROSITE-ProRule" id="PRU00146"/>
    </source>
</evidence>
<feature type="region of interest" description="Disordered" evidence="5">
    <location>
        <begin position="37"/>
        <end position="78"/>
    </location>
</feature>
<dbReference type="InterPro" id="IPR013083">
    <property type="entry name" value="Znf_RING/FYVE/PHD"/>
</dbReference>
<dbReference type="SUPFAM" id="SSF57903">
    <property type="entry name" value="FYVE/PHD zinc finger"/>
    <property type="match status" value="2"/>
</dbReference>
<evidence type="ECO:0000313" key="8">
    <source>
        <dbReference type="Proteomes" id="UP001306508"/>
    </source>
</evidence>
<dbReference type="Pfam" id="PF00628">
    <property type="entry name" value="PHD"/>
    <property type="match status" value="1"/>
</dbReference>
<sequence>MATAKKERPKRSSSQNVDYSLKYRKIIIPEDADNNKKNKRIKIGNNKSNSNKQYDNNPCIKDSDKISTRTPLFKTGPNGEIIGINENFEEFDFKQKNITDSVSENDSLHNLNEKNQLSNSFSSSSSSNMSNFPHSLSSDPDHGFEHTNTNGIISPVRDVINGATGLPLSQFPTEKIKRERLWNYKKIVFSSSNKTDANNINSSSSGNLQKKSDSALLFSSPFTMIEPTKEESNRKKTISNQNELGLEESNNTKRDSSMSRSRSLSPLLSSNSVSISHMQNNMDTINEKEQQYKAKLKTNESNYLTHQSCLRHVIDNDKTNFLEAVNIKTKLPNSHHIVSKPLIFKNKLFTAIASESLTAGTLKNQIVKANIAKDKDHNNTTTIEIENDDFCFSCGQTGSFLCCDTCSKSFHFLCLDPPMDPNNLPEGDWSCPNCVFKFNYPTQTKYKQGELQFVKNKSAEGKGKLFSKLLFKLQSYNPKQFSLTQSIKNTFEDVKTGPHNEYNDKTFKTPLTERQLFNTSYGQSITKLDSYCPEIHYATNDENPNKFLTCYKCNTTRFGSWDHPEESRLLIKCDYCQTPWHLDCIPNIPRASLKNLGYKWKCPLHANTVKQRRLSKKQPFMRPLQTYGFKNNGDIEIILDEIVTNKERDTKRIGELEPIPVVDESSIKVDFIDKIFNYKKLQKDNAIKLQERLIDKVVNNHKNQNVHDVASLVYFNYCNKNKKNEKLWNLRELCHLANSELTNENRKLELEDKEQTEGNKNIILTTQDVKELLMIKQLIQSKPKEEVIAFFGLK</sequence>
<dbReference type="Gene3D" id="3.30.40.10">
    <property type="entry name" value="Zinc/RING finger domain, C3HC4 (zinc finger)"/>
    <property type="match status" value="2"/>
</dbReference>
<dbReference type="AlphaFoldDB" id="A0AAN7WP67"/>
<feature type="region of interest" description="Disordered" evidence="5">
    <location>
        <begin position="224"/>
        <end position="269"/>
    </location>
</feature>
<keyword evidence="3" id="KW-0862">Zinc</keyword>
<protein>
    <recommendedName>
        <fullName evidence="6">PHD-type domain-containing protein</fullName>
    </recommendedName>
</protein>
<organism evidence="7 8">
    <name type="scientific">Arxiozyma heterogenica</name>
    <dbReference type="NCBI Taxonomy" id="278026"/>
    <lineage>
        <taxon>Eukaryota</taxon>
        <taxon>Fungi</taxon>
        <taxon>Dikarya</taxon>
        <taxon>Ascomycota</taxon>
        <taxon>Saccharomycotina</taxon>
        <taxon>Saccharomycetes</taxon>
        <taxon>Saccharomycetales</taxon>
        <taxon>Saccharomycetaceae</taxon>
        <taxon>Arxiozyma</taxon>
    </lineage>
</organism>
<dbReference type="InterPro" id="IPR019786">
    <property type="entry name" value="Zinc_finger_PHD-type_CS"/>
</dbReference>
<dbReference type="GO" id="GO:0006357">
    <property type="term" value="P:regulation of transcription by RNA polymerase II"/>
    <property type="evidence" value="ECO:0007669"/>
    <property type="project" value="TreeGrafter"/>
</dbReference>
<gene>
    <name evidence="7" type="ORF">RI543_000629</name>
</gene>
<dbReference type="PROSITE" id="PS50016">
    <property type="entry name" value="ZF_PHD_2"/>
    <property type="match status" value="1"/>
</dbReference>
<evidence type="ECO:0000256" key="1">
    <source>
        <dbReference type="ARBA" id="ARBA00022723"/>
    </source>
</evidence>
<dbReference type="InterPro" id="IPR011011">
    <property type="entry name" value="Znf_FYVE_PHD"/>
</dbReference>
<feature type="compositionally biased region" description="Low complexity" evidence="5">
    <location>
        <begin position="43"/>
        <end position="52"/>
    </location>
</feature>
<dbReference type="InterPro" id="IPR019787">
    <property type="entry name" value="Znf_PHD-finger"/>
</dbReference>
<dbReference type="InterPro" id="IPR001965">
    <property type="entry name" value="Znf_PHD"/>
</dbReference>
<accession>A0AAN7WP67</accession>
<dbReference type="PROSITE" id="PS01359">
    <property type="entry name" value="ZF_PHD_1"/>
    <property type="match status" value="1"/>
</dbReference>
<evidence type="ECO:0000256" key="3">
    <source>
        <dbReference type="ARBA" id="ARBA00022833"/>
    </source>
</evidence>
<feature type="region of interest" description="Disordered" evidence="5">
    <location>
        <begin position="116"/>
        <end position="150"/>
    </location>
</feature>
<evidence type="ECO:0000256" key="2">
    <source>
        <dbReference type="ARBA" id="ARBA00022771"/>
    </source>
</evidence>
<reference evidence="8" key="1">
    <citation type="submission" date="2023-07" db="EMBL/GenBank/DDBJ databases">
        <title>A draft genome of Kazachstania heterogenica Y-27499.</title>
        <authorList>
            <person name="Donic C."/>
            <person name="Kralova J.S."/>
            <person name="Fidel L."/>
            <person name="Ben-Dor S."/>
            <person name="Jung S."/>
        </authorList>
    </citation>
    <scope>NUCLEOTIDE SEQUENCE [LARGE SCALE GENOMIC DNA]</scope>
    <source>
        <strain evidence="8">Y27499</strain>
    </source>
</reference>
<dbReference type="Proteomes" id="UP001306508">
    <property type="component" value="Unassembled WGS sequence"/>
</dbReference>
<name>A0AAN7WP67_9SACH</name>
<dbReference type="PANTHER" id="PTHR47636">
    <property type="entry name" value="TRANSCRIPTIONAL REGULATORY PROTEIN RCO1"/>
    <property type="match status" value="1"/>
</dbReference>
<dbReference type="GO" id="GO:0032221">
    <property type="term" value="C:Rpd3S complex"/>
    <property type="evidence" value="ECO:0007669"/>
    <property type="project" value="TreeGrafter"/>
</dbReference>
<feature type="compositionally biased region" description="Low complexity" evidence="5">
    <location>
        <begin position="118"/>
        <end position="138"/>
    </location>
</feature>
<evidence type="ECO:0000313" key="7">
    <source>
        <dbReference type="EMBL" id="KAK5781975.1"/>
    </source>
</evidence>
<dbReference type="InterPro" id="IPR052819">
    <property type="entry name" value="Chromatin_regulatory_protein"/>
</dbReference>
<dbReference type="PANTHER" id="PTHR47636:SF1">
    <property type="entry name" value="TRANSCRIPTIONAL REGULATORY PROTEIN RCO1"/>
    <property type="match status" value="1"/>
</dbReference>
<keyword evidence="8" id="KW-1185">Reference proteome</keyword>
<keyword evidence="1" id="KW-0479">Metal-binding</keyword>
<feature type="domain" description="PHD-type" evidence="6">
    <location>
        <begin position="388"/>
        <end position="437"/>
    </location>
</feature>